<proteinExistence type="predicted"/>
<evidence type="ECO:0000313" key="3">
    <source>
        <dbReference type="Proteomes" id="UP000252172"/>
    </source>
</evidence>
<dbReference type="OrthoDB" id="1264169at2"/>
<sequence>MQILLKTLYLYEVQLAQTKLESRGIPSYIRNEFVNNVAVMPVAENYILAVNELDYEKALSILQEAEEYQQPDDEE</sequence>
<reference evidence="2 3" key="1">
    <citation type="submission" date="2018-07" db="EMBL/GenBank/DDBJ databases">
        <title>Chryseobacterium lacus sp. nov., isolated from lake water.</title>
        <authorList>
            <person name="Li C.-M."/>
        </authorList>
    </citation>
    <scope>NUCLEOTIDE SEQUENCE [LARGE SCALE GENOMIC DNA]</scope>
    <source>
        <strain evidence="2 3">YLOS41</strain>
    </source>
</reference>
<dbReference type="Proteomes" id="UP000252172">
    <property type="component" value="Unassembled WGS sequence"/>
</dbReference>
<dbReference type="AlphaFoldDB" id="A0A368MX46"/>
<dbReference type="SUPFAM" id="SSF54913">
    <property type="entry name" value="GlnB-like"/>
    <property type="match status" value="1"/>
</dbReference>
<keyword evidence="3" id="KW-1185">Reference proteome</keyword>
<dbReference type="EMBL" id="QPIE01000005">
    <property type="protein sequence ID" value="RCU42738.1"/>
    <property type="molecule type" value="Genomic_DNA"/>
</dbReference>
<dbReference type="Pfam" id="PF09413">
    <property type="entry name" value="DUF2007"/>
    <property type="match status" value="1"/>
</dbReference>
<dbReference type="RefSeq" id="WP_114303950.1">
    <property type="nucleotide sequence ID" value="NZ_QPIE01000005.1"/>
</dbReference>
<accession>A0A368MX46</accession>
<feature type="domain" description="DUF2007" evidence="1">
    <location>
        <begin position="1"/>
        <end position="66"/>
    </location>
</feature>
<name>A0A368MX46_9FLAO</name>
<dbReference type="InterPro" id="IPR011322">
    <property type="entry name" value="N-reg_PII-like_a/b"/>
</dbReference>
<evidence type="ECO:0000259" key="1">
    <source>
        <dbReference type="Pfam" id="PF09413"/>
    </source>
</evidence>
<dbReference type="InterPro" id="IPR018551">
    <property type="entry name" value="DUF2007"/>
</dbReference>
<gene>
    <name evidence="2" type="ORF">DQ356_07955</name>
</gene>
<evidence type="ECO:0000313" key="2">
    <source>
        <dbReference type="EMBL" id="RCU42738.1"/>
    </source>
</evidence>
<protein>
    <submittedName>
        <fullName evidence="2">DUF2007 domain-containing protein</fullName>
    </submittedName>
</protein>
<organism evidence="2 3">
    <name type="scientific">Chryseobacterium lacus</name>
    <dbReference type="NCBI Taxonomy" id="2058346"/>
    <lineage>
        <taxon>Bacteria</taxon>
        <taxon>Pseudomonadati</taxon>
        <taxon>Bacteroidota</taxon>
        <taxon>Flavobacteriia</taxon>
        <taxon>Flavobacteriales</taxon>
        <taxon>Weeksellaceae</taxon>
        <taxon>Chryseobacterium group</taxon>
        <taxon>Chryseobacterium</taxon>
    </lineage>
</organism>
<comment type="caution">
    <text evidence="2">The sequence shown here is derived from an EMBL/GenBank/DDBJ whole genome shotgun (WGS) entry which is preliminary data.</text>
</comment>
<dbReference type="Gene3D" id="3.30.70.790">
    <property type="entry name" value="UreE, C-terminal domain"/>
    <property type="match status" value="1"/>
</dbReference>